<organism evidence="2">
    <name type="scientific">Ralstonia solanacearum</name>
    <name type="common">Pseudomonas solanacearum</name>
    <dbReference type="NCBI Taxonomy" id="305"/>
    <lineage>
        <taxon>Bacteria</taxon>
        <taxon>Pseudomonadati</taxon>
        <taxon>Pseudomonadota</taxon>
        <taxon>Betaproteobacteria</taxon>
        <taxon>Burkholderiales</taxon>
        <taxon>Burkholderiaceae</taxon>
        <taxon>Ralstonia</taxon>
        <taxon>Ralstonia solanacearum species complex</taxon>
    </lineage>
</organism>
<accession>A0ABY6NHC1</accession>
<feature type="region of interest" description="Disordered" evidence="1">
    <location>
        <begin position="1"/>
        <end position="38"/>
    </location>
</feature>
<sequence>MDRRQSAGDRAGRRRLLREERPGERGADGREIGEHDRPLAGFKRRYRKAEGVKRIKRGADIPIAVLVPRVVLKKRLDIDQLVARRIPRLTAAIEARIRQLG</sequence>
<evidence type="ECO:0000313" key="2">
    <source>
        <dbReference type="EMBL" id="UZF16671.1"/>
    </source>
</evidence>
<dbReference type="Pfam" id="PF20039">
    <property type="entry name" value="DUF6441"/>
    <property type="match status" value="1"/>
</dbReference>
<protein>
    <submittedName>
        <fullName evidence="2">DUF6441 family protein</fullName>
    </submittedName>
</protein>
<name>A0ABY6NHC1_RALSL</name>
<reference evidence="2" key="1">
    <citation type="submission" date="2021-10" db="EMBL/GenBank/DDBJ databases">
        <title>Complete genome sequences of five Ralstonia solancearum strains isolated from sunflower.</title>
        <authorList>
            <person name="She X."/>
            <person name="He Z."/>
        </authorList>
    </citation>
    <scope>NUCLEOTIDE SEQUENCE</scope>
    <source>
        <strain evidence="2">RS638</strain>
    </source>
</reference>
<dbReference type="EMBL" id="CP085043">
    <property type="protein sequence ID" value="UZF16671.1"/>
    <property type="molecule type" value="Genomic_DNA"/>
</dbReference>
<gene>
    <name evidence="2" type="ORF">LH706_13800</name>
</gene>
<proteinExistence type="predicted"/>
<evidence type="ECO:0000256" key="1">
    <source>
        <dbReference type="SAM" id="MobiDB-lite"/>
    </source>
</evidence>
<dbReference type="InterPro" id="IPR045622">
    <property type="entry name" value="DUF6441"/>
</dbReference>